<feature type="compositionally biased region" description="Polar residues" evidence="1">
    <location>
        <begin position="1"/>
        <end position="15"/>
    </location>
</feature>
<dbReference type="OrthoDB" id="127285at2759"/>
<evidence type="ECO:0000256" key="1">
    <source>
        <dbReference type="SAM" id="MobiDB-lite"/>
    </source>
</evidence>
<proteinExistence type="predicted"/>
<evidence type="ECO:0000313" key="3">
    <source>
        <dbReference type="Proteomes" id="UP000652761"/>
    </source>
</evidence>
<comment type="caution">
    <text evidence="2">The sequence shown here is derived from an EMBL/GenBank/DDBJ whole genome shotgun (WGS) entry which is preliminary data.</text>
</comment>
<dbReference type="AlphaFoldDB" id="A0A843W7U4"/>
<dbReference type="InterPro" id="IPR008833">
    <property type="entry name" value="Surf2"/>
</dbReference>
<feature type="compositionally biased region" description="Low complexity" evidence="1">
    <location>
        <begin position="62"/>
        <end position="75"/>
    </location>
</feature>
<feature type="compositionally biased region" description="Basic residues" evidence="1">
    <location>
        <begin position="143"/>
        <end position="154"/>
    </location>
</feature>
<dbReference type="EMBL" id="NMUH01002726">
    <property type="protein sequence ID" value="MQM01751.1"/>
    <property type="molecule type" value="Genomic_DNA"/>
</dbReference>
<gene>
    <name evidence="2" type="ORF">Taro_034507</name>
</gene>
<organism evidence="2 3">
    <name type="scientific">Colocasia esculenta</name>
    <name type="common">Wild taro</name>
    <name type="synonym">Arum esculentum</name>
    <dbReference type="NCBI Taxonomy" id="4460"/>
    <lineage>
        <taxon>Eukaryota</taxon>
        <taxon>Viridiplantae</taxon>
        <taxon>Streptophyta</taxon>
        <taxon>Embryophyta</taxon>
        <taxon>Tracheophyta</taxon>
        <taxon>Spermatophyta</taxon>
        <taxon>Magnoliopsida</taxon>
        <taxon>Liliopsida</taxon>
        <taxon>Araceae</taxon>
        <taxon>Aroideae</taxon>
        <taxon>Colocasieae</taxon>
        <taxon>Colocasia</taxon>
    </lineage>
</organism>
<dbReference type="Proteomes" id="UP000652761">
    <property type="component" value="Unassembled WGS sequence"/>
</dbReference>
<dbReference type="PANTHER" id="PTHR47854:SF1">
    <property type="entry name" value="SURFEIT LOCUS PROTEIN 2 (SURF2)"/>
    <property type="match status" value="1"/>
</dbReference>
<feature type="compositionally biased region" description="Basic and acidic residues" evidence="1">
    <location>
        <begin position="89"/>
        <end position="99"/>
    </location>
</feature>
<dbReference type="PANTHER" id="PTHR47854">
    <property type="entry name" value="SURFEIT LOCUS PROTEIN 2 (SURF2)"/>
    <property type="match status" value="1"/>
</dbReference>
<keyword evidence="3" id="KW-1185">Reference proteome</keyword>
<feature type="region of interest" description="Disordered" evidence="1">
    <location>
        <begin position="1"/>
        <end position="154"/>
    </location>
</feature>
<protein>
    <submittedName>
        <fullName evidence="2">Uncharacterized protein</fullName>
    </submittedName>
</protein>
<reference evidence="2" key="1">
    <citation type="submission" date="2017-07" db="EMBL/GenBank/DDBJ databases">
        <title>Taro Niue Genome Assembly and Annotation.</title>
        <authorList>
            <person name="Atibalentja N."/>
            <person name="Keating K."/>
            <person name="Fields C.J."/>
        </authorList>
    </citation>
    <scope>NUCLEOTIDE SEQUENCE</scope>
    <source>
        <strain evidence="2">Niue_2</strain>
        <tissue evidence="2">Leaf</tissue>
    </source>
</reference>
<evidence type="ECO:0000313" key="2">
    <source>
        <dbReference type="EMBL" id="MQM01751.1"/>
    </source>
</evidence>
<sequence length="154" mass="16436">MDTETPASNGVSGKNANRDKKKAGKVAADGNLKKNANQVDKPSRAKKTIIKKNQAENMNGNGSVSSKVVTGSSGSEEPDFWVPPIGSRWDFDDGKDRWEACSNSSPEKDEDVCEDAQDEAGARDLSARTKRMSIAVGPSSFASKKKKSKKGSAD</sequence>
<dbReference type="Pfam" id="PF05477">
    <property type="entry name" value="SURF2"/>
    <property type="match status" value="1"/>
</dbReference>
<name>A0A843W7U4_COLES</name>
<feature type="compositionally biased region" description="Acidic residues" evidence="1">
    <location>
        <begin position="108"/>
        <end position="118"/>
    </location>
</feature>
<accession>A0A843W7U4</accession>